<evidence type="ECO:0000256" key="4">
    <source>
        <dbReference type="ARBA" id="ARBA00022989"/>
    </source>
</evidence>
<keyword evidence="3 6" id="KW-0812">Transmembrane</keyword>
<keyword evidence="4 6" id="KW-1133">Transmembrane helix</keyword>
<keyword evidence="5 6" id="KW-0472">Membrane</keyword>
<dbReference type="PANTHER" id="PTHR30618:SF0">
    <property type="entry name" value="PURINE-URACIL PERMEASE NCS1"/>
    <property type="match status" value="1"/>
</dbReference>
<evidence type="ECO:0000256" key="6">
    <source>
        <dbReference type="SAM" id="Phobius"/>
    </source>
</evidence>
<name>A0ABX2FB56_9PSEU</name>
<dbReference type="InterPro" id="IPR001248">
    <property type="entry name" value="Pur-cyt_permease"/>
</dbReference>
<comment type="caution">
    <text evidence="7">The sequence shown here is derived from an EMBL/GenBank/DDBJ whole genome shotgun (WGS) entry which is preliminary data.</text>
</comment>
<feature type="transmembrane region" description="Helical" evidence="6">
    <location>
        <begin position="320"/>
        <end position="344"/>
    </location>
</feature>
<dbReference type="RefSeq" id="WP_173137749.1">
    <property type="nucleotide sequence ID" value="NZ_CBCSGW010000036.1"/>
</dbReference>
<feature type="transmembrane region" description="Helical" evidence="6">
    <location>
        <begin position="356"/>
        <end position="378"/>
    </location>
</feature>
<evidence type="ECO:0000256" key="2">
    <source>
        <dbReference type="ARBA" id="ARBA00008974"/>
    </source>
</evidence>
<dbReference type="InterPro" id="IPR012681">
    <property type="entry name" value="NCS1"/>
</dbReference>
<dbReference type="NCBIfam" id="TIGR00800">
    <property type="entry name" value="ncs1"/>
    <property type="match status" value="1"/>
</dbReference>
<gene>
    <name evidence="7" type="ORF">GC106_57700</name>
</gene>
<feature type="transmembrane region" description="Helical" evidence="6">
    <location>
        <begin position="48"/>
        <end position="68"/>
    </location>
</feature>
<evidence type="ECO:0000256" key="1">
    <source>
        <dbReference type="ARBA" id="ARBA00004141"/>
    </source>
</evidence>
<organism evidence="7 8">
    <name type="scientific">Kibdelosporangium persicum</name>
    <dbReference type="NCBI Taxonomy" id="2698649"/>
    <lineage>
        <taxon>Bacteria</taxon>
        <taxon>Bacillati</taxon>
        <taxon>Actinomycetota</taxon>
        <taxon>Actinomycetes</taxon>
        <taxon>Pseudonocardiales</taxon>
        <taxon>Pseudonocardiaceae</taxon>
        <taxon>Kibdelosporangium</taxon>
    </lineage>
</organism>
<sequence length="520" mass="56182">MAGSPHLTHPDGRVDLIDSSAIAGSRFYNPELAPVPVEGRRWTTYNYFALWMGMAHNIPSYTLAASLIALGMDWLQAFLTITLGNLIVLIPMLLNSHAGTKYGIPFPVFARAFYGVRGANLAALLRAFIACAWFGIQTWVGGEALYVIVGKLAGDGWINAAELGGQPWTLWLCFALFWVVQMLIIWRGMEAIRRFENWTAPLVSVGFLILLAYVVIKAGGFGPILSEPSKLGWGGDFWQVFAPALMGMIAFWSTLSLNMPDFTRFGGSQKKQVTGQILGLPTTMSFIAIVAILTTSGAVSLYGEAIWDPAQLASRFDSPIVVVVALIALVLATVSANLAANVVSPSYDFSNAFPRRITFAMGGLITGVIGILIQPWRLISDPGIYIFAWLGFYGGLLAAVAGVFVAGYWTINKTRLKLADLYKDGEGAYWFNAGWNWKAVVATVLAGVLAVGGAYDGPFPADGLIPFLKPLYDYSWVIGAVVGYLAYLLLSVFSANTKHTEEEASAADRSSRIDPAAVDG</sequence>
<evidence type="ECO:0000313" key="7">
    <source>
        <dbReference type="EMBL" id="NRN68527.1"/>
    </source>
</evidence>
<evidence type="ECO:0000313" key="8">
    <source>
        <dbReference type="Proteomes" id="UP000763557"/>
    </source>
</evidence>
<evidence type="ECO:0000256" key="5">
    <source>
        <dbReference type="ARBA" id="ARBA00023136"/>
    </source>
</evidence>
<feature type="transmembrane region" description="Helical" evidence="6">
    <location>
        <begin position="74"/>
        <end position="94"/>
    </location>
</feature>
<feature type="transmembrane region" description="Helical" evidence="6">
    <location>
        <begin position="474"/>
        <end position="493"/>
    </location>
</feature>
<feature type="transmembrane region" description="Helical" evidence="6">
    <location>
        <begin position="236"/>
        <end position="257"/>
    </location>
</feature>
<feature type="transmembrane region" description="Helical" evidence="6">
    <location>
        <begin position="278"/>
        <end position="300"/>
    </location>
</feature>
<feature type="transmembrane region" description="Helical" evidence="6">
    <location>
        <begin position="168"/>
        <end position="186"/>
    </location>
</feature>
<evidence type="ECO:0000256" key="3">
    <source>
        <dbReference type="ARBA" id="ARBA00022692"/>
    </source>
</evidence>
<keyword evidence="8" id="KW-1185">Reference proteome</keyword>
<feature type="transmembrane region" description="Helical" evidence="6">
    <location>
        <begin position="384"/>
        <end position="409"/>
    </location>
</feature>
<comment type="subcellular location">
    <subcellularLocation>
        <location evidence="1">Membrane</location>
        <topology evidence="1">Multi-pass membrane protein</topology>
    </subcellularLocation>
</comment>
<reference evidence="7 8" key="1">
    <citation type="submission" date="2020-01" db="EMBL/GenBank/DDBJ databases">
        <title>Kibdelosporangium persica a novel Actinomycetes from a hot desert in Iran.</title>
        <authorList>
            <person name="Safaei N."/>
            <person name="Zaburannyi N."/>
            <person name="Mueller R."/>
            <person name="Wink J."/>
        </authorList>
    </citation>
    <scope>NUCLEOTIDE SEQUENCE [LARGE SCALE GENOMIC DNA]</scope>
    <source>
        <strain evidence="7 8">4NS15</strain>
    </source>
</reference>
<dbReference type="Gene3D" id="1.10.4160.10">
    <property type="entry name" value="Hydantoin permease"/>
    <property type="match status" value="1"/>
</dbReference>
<accession>A0ABX2FB56</accession>
<feature type="transmembrane region" description="Helical" evidence="6">
    <location>
        <begin position="429"/>
        <end position="454"/>
    </location>
</feature>
<dbReference type="Proteomes" id="UP000763557">
    <property type="component" value="Unassembled WGS sequence"/>
</dbReference>
<proteinExistence type="inferred from homology"/>
<protein>
    <submittedName>
        <fullName evidence="7">Nitrate reductase</fullName>
    </submittedName>
</protein>
<dbReference type="PANTHER" id="PTHR30618">
    <property type="entry name" value="NCS1 FAMILY PURINE/PYRIMIDINE TRANSPORTER"/>
    <property type="match status" value="1"/>
</dbReference>
<dbReference type="CDD" id="cd11485">
    <property type="entry name" value="SLC-NCS1sbd_YbbW-like"/>
    <property type="match status" value="1"/>
</dbReference>
<dbReference type="Pfam" id="PF02133">
    <property type="entry name" value="Transp_cyt_pur"/>
    <property type="match status" value="1"/>
</dbReference>
<dbReference type="InterPro" id="IPR045225">
    <property type="entry name" value="Uracil/uridine/allantoin_perm"/>
</dbReference>
<feature type="transmembrane region" description="Helical" evidence="6">
    <location>
        <begin position="198"/>
        <end position="216"/>
    </location>
</feature>
<dbReference type="EMBL" id="JAAATY010000020">
    <property type="protein sequence ID" value="NRN68527.1"/>
    <property type="molecule type" value="Genomic_DNA"/>
</dbReference>
<comment type="similarity">
    <text evidence="2">Belongs to the purine-cytosine permease (2.A.39) family.</text>
</comment>